<dbReference type="AlphaFoldDB" id="A0A6A6T039"/>
<gene>
    <name evidence="1" type="ORF">K491DRAFT_74451</name>
</gene>
<keyword evidence="2" id="KW-1185">Reference proteome</keyword>
<sequence length="79" mass="8529">MCPQHNKMVPKREHAAYDICKLPKFVKASRRIPNLRGCVCWIGLRGAMAGHCAVGLGGCVTCLRISGLGIALFVQTPHA</sequence>
<dbReference type="Proteomes" id="UP000799324">
    <property type="component" value="Unassembled WGS sequence"/>
</dbReference>
<reference evidence="1" key="1">
    <citation type="journal article" date="2020" name="Stud. Mycol.">
        <title>101 Dothideomycetes genomes: a test case for predicting lifestyles and emergence of pathogens.</title>
        <authorList>
            <person name="Haridas S."/>
            <person name="Albert R."/>
            <person name="Binder M."/>
            <person name="Bloem J."/>
            <person name="Labutti K."/>
            <person name="Salamov A."/>
            <person name="Andreopoulos B."/>
            <person name="Baker S."/>
            <person name="Barry K."/>
            <person name="Bills G."/>
            <person name="Bluhm B."/>
            <person name="Cannon C."/>
            <person name="Castanera R."/>
            <person name="Culley D."/>
            <person name="Daum C."/>
            <person name="Ezra D."/>
            <person name="Gonzalez J."/>
            <person name="Henrissat B."/>
            <person name="Kuo A."/>
            <person name="Liang C."/>
            <person name="Lipzen A."/>
            <person name="Lutzoni F."/>
            <person name="Magnuson J."/>
            <person name="Mondo S."/>
            <person name="Nolan M."/>
            <person name="Ohm R."/>
            <person name="Pangilinan J."/>
            <person name="Park H.-J."/>
            <person name="Ramirez L."/>
            <person name="Alfaro M."/>
            <person name="Sun H."/>
            <person name="Tritt A."/>
            <person name="Yoshinaga Y."/>
            <person name="Zwiers L.-H."/>
            <person name="Turgeon B."/>
            <person name="Goodwin S."/>
            <person name="Spatafora J."/>
            <person name="Crous P."/>
            <person name="Grigoriev I."/>
        </authorList>
    </citation>
    <scope>NUCLEOTIDE SEQUENCE</scope>
    <source>
        <strain evidence="1">CBS 122681</strain>
    </source>
</reference>
<accession>A0A6A6T039</accession>
<organism evidence="1 2">
    <name type="scientific">Lophiostoma macrostomum CBS 122681</name>
    <dbReference type="NCBI Taxonomy" id="1314788"/>
    <lineage>
        <taxon>Eukaryota</taxon>
        <taxon>Fungi</taxon>
        <taxon>Dikarya</taxon>
        <taxon>Ascomycota</taxon>
        <taxon>Pezizomycotina</taxon>
        <taxon>Dothideomycetes</taxon>
        <taxon>Pleosporomycetidae</taxon>
        <taxon>Pleosporales</taxon>
        <taxon>Lophiostomataceae</taxon>
        <taxon>Lophiostoma</taxon>
    </lineage>
</organism>
<name>A0A6A6T039_9PLEO</name>
<proteinExistence type="predicted"/>
<evidence type="ECO:0000313" key="1">
    <source>
        <dbReference type="EMBL" id="KAF2651904.1"/>
    </source>
</evidence>
<protein>
    <submittedName>
        <fullName evidence="1">Uncharacterized protein</fullName>
    </submittedName>
</protein>
<dbReference type="EMBL" id="MU004414">
    <property type="protein sequence ID" value="KAF2651904.1"/>
    <property type="molecule type" value="Genomic_DNA"/>
</dbReference>
<evidence type="ECO:0000313" key="2">
    <source>
        <dbReference type="Proteomes" id="UP000799324"/>
    </source>
</evidence>